<keyword evidence="3" id="KW-1185">Reference proteome</keyword>
<proteinExistence type="predicted"/>
<dbReference type="RefSeq" id="WP_214621287.1">
    <property type="nucleotide sequence ID" value="NZ_JAHGAW010000001.1"/>
</dbReference>
<keyword evidence="1" id="KW-1133">Transmembrane helix</keyword>
<evidence type="ECO:0000313" key="3">
    <source>
        <dbReference type="Proteomes" id="UP001138757"/>
    </source>
</evidence>
<name>A0A9X1D9E7_9SPHN</name>
<protein>
    <submittedName>
        <fullName evidence="2">Uncharacterized protein</fullName>
    </submittedName>
</protein>
<evidence type="ECO:0000313" key="2">
    <source>
        <dbReference type="EMBL" id="MBT2185541.1"/>
    </source>
</evidence>
<dbReference type="Proteomes" id="UP001138757">
    <property type="component" value="Unassembled WGS sequence"/>
</dbReference>
<sequence>MNEVAATVGAILLGFLAIILLTVFLSVLKAGPSEVSHLRRKDYGLKPWMSGEMRKATKGATMRELEGIEMKASRGRLVHARKTRAPSPELL</sequence>
<keyword evidence="1" id="KW-0472">Membrane</keyword>
<reference evidence="2" key="1">
    <citation type="submission" date="2021-05" db="EMBL/GenBank/DDBJ databases">
        <title>Genome of Sphingobium sp. strain.</title>
        <authorList>
            <person name="Fan R."/>
        </authorList>
    </citation>
    <scope>NUCLEOTIDE SEQUENCE</scope>
    <source>
        <strain evidence="2">H33</strain>
    </source>
</reference>
<dbReference type="EMBL" id="JAHGAW010000001">
    <property type="protein sequence ID" value="MBT2185541.1"/>
    <property type="molecule type" value="Genomic_DNA"/>
</dbReference>
<comment type="caution">
    <text evidence="2">The sequence shown here is derived from an EMBL/GenBank/DDBJ whole genome shotgun (WGS) entry which is preliminary data.</text>
</comment>
<gene>
    <name evidence="2" type="ORF">KK488_01105</name>
</gene>
<keyword evidence="1" id="KW-0812">Transmembrane</keyword>
<evidence type="ECO:0000256" key="1">
    <source>
        <dbReference type="SAM" id="Phobius"/>
    </source>
</evidence>
<dbReference type="AlphaFoldDB" id="A0A9X1D9E7"/>
<accession>A0A9X1D9E7</accession>
<feature type="transmembrane region" description="Helical" evidence="1">
    <location>
        <begin position="6"/>
        <end position="31"/>
    </location>
</feature>
<organism evidence="2 3">
    <name type="scientific">Sphingobium nicotianae</name>
    <dbReference type="NCBI Taxonomy" id="2782607"/>
    <lineage>
        <taxon>Bacteria</taxon>
        <taxon>Pseudomonadati</taxon>
        <taxon>Pseudomonadota</taxon>
        <taxon>Alphaproteobacteria</taxon>
        <taxon>Sphingomonadales</taxon>
        <taxon>Sphingomonadaceae</taxon>
        <taxon>Sphingobium</taxon>
    </lineage>
</organism>